<dbReference type="AlphaFoldDB" id="N9ERX5"/>
<organism evidence="1 2">
    <name type="scientific">Acinetobacter bereziniae LMG 1003 = CIP 70.12</name>
    <dbReference type="NCBI Taxonomy" id="981324"/>
    <lineage>
        <taxon>Bacteria</taxon>
        <taxon>Pseudomonadati</taxon>
        <taxon>Pseudomonadota</taxon>
        <taxon>Gammaproteobacteria</taxon>
        <taxon>Moraxellales</taxon>
        <taxon>Moraxellaceae</taxon>
        <taxon>Acinetobacter</taxon>
    </lineage>
</organism>
<name>N9ERX5_ACIBZ</name>
<keyword evidence="2" id="KW-1185">Reference proteome</keyword>
<gene>
    <name evidence="1" type="ORF">F938_02537</name>
</gene>
<comment type="caution">
    <text evidence="1">The sequence shown here is derived from an EMBL/GenBank/DDBJ whole genome shotgun (WGS) entry which is preliminary data.</text>
</comment>
<accession>N9ERX5</accession>
<evidence type="ECO:0000313" key="2">
    <source>
        <dbReference type="Proteomes" id="UP000013251"/>
    </source>
</evidence>
<dbReference type="HOGENOM" id="CLU_220705_0_0_6"/>
<protein>
    <submittedName>
        <fullName evidence="1">Uncharacterized protein</fullName>
    </submittedName>
</protein>
<sequence>MTGNYSKNLRSVLGGFTKIYLTNHTYFQLNI</sequence>
<dbReference type="Proteomes" id="UP000013251">
    <property type="component" value="Unassembled WGS sequence"/>
</dbReference>
<dbReference type="EMBL" id="APQG01000033">
    <property type="protein sequence ID" value="ENV95515.1"/>
    <property type="molecule type" value="Genomic_DNA"/>
</dbReference>
<proteinExistence type="predicted"/>
<reference evidence="1 2" key="1">
    <citation type="submission" date="2013-02" db="EMBL/GenBank/DDBJ databases">
        <title>The Genome Sequence of Acinetobacter bereziniae CIP 70.12.</title>
        <authorList>
            <consortium name="The Broad Institute Genome Sequencing Platform"/>
            <consortium name="The Broad Institute Genome Sequencing Center for Infectious Disease"/>
            <person name="Cerqueira G."/>
            <person name="Feldgarden M."/>
            <person name="Courvalin P."/>
            <person name="Perichon B."/>
            <person name="Grillot-Courvalin C."/>
            <person name="Clermont D."/>
            <person name="Rocha E."/>
            <person name="Yoon E.-J."/>
            <person name="Nemec A."/>
            <person name="Walker B."/>
            <person name="Young S.K."/>
            <person name="Zeng Q."/>
            <person name="Gargeya S."/>
            <person name="Fitzgerald M."/>
            <person name="Haas B."/>
            <person name="Abouelleil A."/>
            <person name="Alvarado L."/>
            <person name="Arachchi H.M."/>
            <person name="Berlin A.M."/>
            <person name="Chapman S.B."/>
            <person name="Dewar J."/>
            <person name="Goldberg J."/>
            <person name="Griggs A."/>
            <person name="Gujja S."/>
            <person name="Hansen M."/>
            <person name="Howarth C."/>
            <person name="Imamovic A."/>
            <person name="Larimer J."/>
            <person name="McCowan C."/>
            <person name="Murphy C."/>
            <person name="Neiman D."/>
            <person name="Pearson M."/>
            <person name="Priest M."/>
            <person name="Roberts A."/>
            <person name="Saif S."/>
            <person name="Shea T."/>
            <person name="Sisk P."/>
            <person name="Sykes S."/>
            <person name="Wortman J."/>
            <person name="Nusbaum C."/>
            <person name="Birren B."/>
        </authorList>
    </citation>
    <scope>NUCLEOTIDE SEQUENCE [LARGE SCALE GENOMIC DNA]</scope>
    <source>
        <strain evidence="1 2">CIP 70.12</strain>
    </source>
</reference>
<evidence type="ECO:0000313" key="1">
    <source>
        <dbReference type="EMBL" id="ENV95515.1"/>
    </source>
</evidence>